<dbReference type="Proteomes" id="UP000252797">
    <property type="component" value="Unassembled WGS sequence"/>
</dbReference>
<evidence type="ECO:0000313" key="1">
    <source>
        <dbReference type="EMBL" id="RCA11688.1"/>
    </source>
</evidence>
<reference evidence="1 2" key="1">
    <citation type="submission" date="2015-06" db="EMBL/GenBank/DDBJ databases">
        <title>The Genome Sequence of Enterococcus durans 4EA1.</title>
        <authorList>
            <consortium name="The Broad Institute Genomics Platform"/>
            <consortium name="The Broad Institute Genome Sequencing Center for Infectious Disease"/>
            <person name="Earl A.M."/>
            <person name="Van Tyne D."/>
            <person name="Lebreton F."/>
            <person name="Saavedra J.T."/>
            <person name="Gilmore M.S."/>
            <person name="Manson Mcguire A."/>
            <person name="Clock S."/>
            <person name="Crupain M."/>
            <person name="Rangan U."/>
            <person name="Young S."/>
            <person name="Abouelleil A."/>
            <person name="Cao P."/>
            <person name="Chapman S.B."/>
            <person name="Griggs A."/>
            <person name="Priest M."/>
            <person name="Shea T."/>
            <person name="Wortman J."/>
            <person name="Nusbaum C."/>
            <person name="Birren B."/>
        </authorList>
    </citation>
    <scope>NUCLEOTIDE SEQUENCE [LARGE SCALE GENOMIC DNA]</scope>
    <source>
        <strain evidence="1 2">4EA1</strain>
    </source>
</reference>
<gene>
    <name evidence="1" type="ORF">EA71_02453</name>
</gene>
<dbReference type="PANTHER" id="PTHR35309">
    <property type="match status" value="1"/>
</dbReference>
<dbReference type="RefSeq" id="WP_113846236.1">
    <property type="nucleotide sequence ID" value="NZ_JADPAK010000003.1"/>
</dbReference>
<dbReference type="SUPFAM" id="SSF159245">
    <property type="entry name" value="AttH-like"/>
    <property type="match status" value="1"/>
</dbReference>
<evidence type="ECO:0000313" key="2">
    <source>
        <dbReference type="Proteomes" id="UP000252797"/>
    </source>
</evidence>
<organism evidence="1 2">
    <name type="scientific">Enterococcus durans</name>
    <dbReference type="NCBI Taxonomy" id="53345"/>
    <lineage>
        <taxon>Bacteria</taxon>
        <taxon>Bacillati</taxon>
        <taxon>Bacillota</taxon>
        <taxon>Bacilli</taxon>
        <taxon>Lactobacillales</taxon>
        <taxon>Enterococcaceae</taxon>
        <taxon>Enterococcus</taxon>
    </lineage>
</organism>
<name>A0A367CGU9_9ENTE</name>
<sequence>MISTDKYFQGEQRKYPFFEGWYFKQQIEKDVYAFIPGYSVGEDGLKYPFIQVINHEHSEMFYFEPQDLWIKEDQLFVKIGTNVFSEKGLSLSLKGPNLTIQGTITFGDFTVLNKSTYAPSIMGPFSYLSFMECYHGILSMRHSLKGTLVWNGKIIDFTNGIGYLEKDWGSSFPATYLWAQCNQFATSEANFFFSAADIPFMGSRFLGIISVLHYHGKEYRFATYYGAKIMDIFCEENQLIITIKQKQYILQIKVLQNGGHPLMAPHKGLMNRVIREKASTEMTVTLQKNKQIVFHQSGIAAGFEQVGNLHGYTY</sequence>
<proteinExistence type="predicted"/>
<evidence type="ECO:0008006" key="3">
    <source>
        <dbReference type="Google" id="ProtNLM"/>
    </source>
</evidence>
<dbReference type="AlphaFoldDB" id="A0A367CGU9"/>
<dbReference type="Pfam" id="PF14249">
    <property type="entry name" value="Tocopherol_cycl"/>
    <property type="match status" value="1"/>
</dbReference>
<dbReference type="InterPro" id="IPR025893">
    <property type="entry name" value="Tocopherol_cyclase"/>
</dbReference>
<accession>A0A367CGU9</accession>
<dbReference type="EMBL" id="LEPB01000004">
    <property type="protein sequence ID" value="RCA11688.1"/>
    <property type="molecule type" value="Genomic_DNA"/>
</dbReference>
<dbReference type="GO" id="GO:0009976">
    <property type="term" value="F:tocopherol cyclase activity"/>
    <property type="evidence" value="ECO:0007669"/>
    <property type="project" value="InterPro"/>
</dbReference>
<dbReference type="PANTHER" id="PTHR35309:SF4">
    <property type="entry name" value="TOCOPHEROL CYCLASE"/>
    <property type="match status" value="1"/>
</dbReference>
<protein>
    <recommendedName>
        <fullName evidence="3">Tocopherol cyclase</fullName>
    </recommendedName>
</protein>
<comment type="caution">
    <text evidence="1">The sequence shown here is derived from an EMBL/GenBank/DDBJ whole genome shotgun (WGS) entry which is preliminary data.</text>
</comment>